<feature type="compositionally biased region" description="Basic and acidic residues" evidence="1">
    <location>
        <begin position="185"/>
        <end position="194"/>
    </location>
</feature>
<organism evidence="2 3">
    <name type="scientific">Actinacidiphila guanduensis</name>
    <dbReference type="NCBI Taxonomy" id="310781"/>
    <lineage>
        <taxon>Bacteria</taxon>
        <taxon>Bacillati</taxon>
        <taxon>Actinomycetota</taxon>
        <taxon>Actinomycetes</taxon>
        <taxon>Kitasatosporales</taxon>
        <taxon>Streptomycetaceae</taxon>
        <taxon>Actinacidiphila</taxon>
    </lineage>
</organism>
<dbReference type="Pfam" id="PF19457">
    <property type="entry name" value="DUF5994"/>
    <property type="match status" value="1"/>
</dbReference>
<evidence type="ECO:0000256" key="1">
    <source>
        <dbReference type="SAM" id="MobiDB-lite"/>
    </source>
</evidence>
<feature type="region of interest" description="Disordered" evidence="1">
    <location>
        <begin position="1"/>
        <end position="62"/>
    </location>
</feature>
<accession>A0A1H0B307</accession>
<feature type="region of interest" description="Disordered" evidence="1">
    <location>
        <begin position="185"/>
        <end position="222"/>
    </location>
</feature>
<dbReference type="STRING" id="310781.SAMN05216259_10429"/>
<gene>
    <name evidence="2" type="ORF">SAMN05216259_10429</name>
</gene>
<reference evidence="2 3" key="1">
    <citation type="submission" date="2016-10" db="EMBL/GenBank/DDBJ databases">
        <authorList>
            <person name="de Groot N.N."/>
        </authorList>
    </citation>
    <scope>NUCLEOTIDE SEQUENCE [LARGE SCALE GENOMIC DNA]</scope>
    <source>
        <strain evidence="2 3">CGMCC 4.2022</strain>
    </source>
</reference>
<proteinExistence type="predicted"/>
<feature type="compositionally biased region" description="Low complexity" evidence="1">
    <location>
        <begin position="1"/>
        <end position="19"/>
    </location>
</feature>
<evidence type="ECO:0000313" key="3">
    <source>
        <dbReference type="Proteomes" id="UP000199341"/>
    </source>
</evidence>
<dbReference type="AlphaFoldDB" id="A0A1H0B307"/>
<dbReference type="Proteomes" id="UP000199341">
    <property type="component" value="Unassembled WGS sequence"/>
</dbReference>
<keyword evidence="3" id="KW-1185">Reference proteome</keyword>
<evidence type="ECO:0000313" key="2">
    <source>
        <dbReference type="EMBL" id="SDN40040.1"/>
    </source>
</evidence>
<feature type="compositionally biased region" description="Pro residues" evidence="1">
    <location>
        <begin position="20"/>
        <end position="53"/>
    </location>
</feature>
<name>A0A1H0B307_9ACTN</name>
<protein>
    <submittedName>
        <fullName evidence="2">Uncharacterized protein</fullName>
    </submittedName>
</protein>
<dbReference type="EMBL" id="FNIE01000004">
    <property type="protein sequence ID" value="SDN40040.1"/>
    <property type="molecule type" value="Genomic_DNA"/>
</dbReference>
<dbReference type="InterPro" id="IPR046036">
    <property type="entry name" value="DUF5994"/>
</dbReference>
<sequence>MTPTVPTVPATALPSTAGLPAPPEAPPTSPTPLPEPSPDVPSPVPDPMQPSPFPLRVSLAPQGSRPARIDGAWWPHSRDLTAELPALVALLDVYWDRITRVTVNPAHWPVVPRKVQVAGHVVKVGWFAQEQDPHQLMLLSYRTGRWDLLVIPPGTPSDTAARLMAAAVDPRCSSAGTALMDEAAARHPDDRAAEAGETVWESEGGRGLPPGAGPMTSRATGQ</sequence>